<reference evidence="1" key="1">
    <citation type="journal article" date="2023" name="Comput. Struct. Biotechnol. J.">
        <title>Discovery of a novel marine Bacteroidetes with a rich repertoire of carbohydrate-active enzymes.</title>
        <authorList>
            <person name="Chen B."/>
            <person name="Liu G."/>
            <person name="Chen Q."/>
            <person name="Wang H."/>
            <person name="Liu L."/>
            <person name="Tang K."/>
        </authorList>
    </citation>
    <scope>NUCLEOTIDE SEQUENCE</scope>
    <source>
        <strain evidence="1">TK19036</strain>
    </source>
</reference>
<dbReference type="AlphaFoldDB" id="A0AA49GPK8"/>
<dbReference type="EMBL" id="CP120682">
    <property type="protein sequence ID" value="WKN37564.1"/>
    <property type="molecule type" value="Genomic_DNA"/>
</dbReference>
<sequence length="122" mass="14296">MKGKLEKQGQYELFETTKNHQILTLDQEKWYAIVEGKQGDILVLSDSDHEKKKTLLKGDFYLANFKDDPEFNDIPHLFLQDKNQYREFILPNGLPTQGDHQKKLIRTDEKLPADKVKDHVDV</sequence>
<name>A0AA49GPK8_9BACT</name>
<evidence type="ECO:0000313" key="1">
    <source>
        <dbReference type="EMBL" id="WKN37564.1"/>
    </source>
</evidence>
<proteinExistence type="predicted"/>
<accession>A0AA49GPK8</accession>
<reference evidence="1" key="2">
    <citation type="journal article" date="2024" name="Antonie Van Leeuwenhoek">
        <title>Roseihalotalea indica gen. nov., sp. nov., a halophilic Bacteroidetes from mesopelagic Southwest Indian Ocean with higher carbohydrate metabolic potential.</title>
        <authorList>
            <person name="Chen B."/>
            <person name="Zhang M."/>
            <person name="Lin D."/>
            <person name="Ye J."/>
            <person name="Tang K."/>
        </authorList>
    </citation>
    <scope>NUCLEOTIDE SEQUENCE</scope>
    <source>
        <strain evidence="1">TK19036</strain>
    </source>
</reference>
<protein>
    <submittedName>
        <fullName evidence="1">Uncharacterized protein</fullName>
    </submittedName>
</protein>
<organism evidence="1">
    <name type="scientific">Roseihalotalea indica</name>
    <dbReference type="NCBI Taxonomy" id="2867963"/>
    <lineage>
        <taxon>Bacteria</taxon>
        <taxon>Pseudomonadati</taxon>
        <taxon>Bacteroidota</taxon>
        <taxon>Cytophagia</taxon>
        <taxon>Cytophagales</taxon>
        <taxon>Catalimonadaceae</taxon>
        <taxon>Roseihalotalea</taxon>
    </lineage>
</organism>
<gene>
    <name evidence="1" type="ORF">K4G66_02420</name>
</gene>